<dbReference type="Pfam" id="PF00155">
    <property type="entry name" value="Aminotran_1_2"/>
    <property type="match status" value="1"/>
</dbReference>
<gene>
    <name evidence="16" type="ORF">MELIAE_LOCUS8692</name>
</gene>
<sequence length="430" mass="48196">MLEHQIKNIELSLFANGTERKGEEEAWKVQPSDSAKNCRNFIREIVDNLDLEPNPEKPVIALSIGDPTVYGNLPQADETIKAVVKILEEGSCNGYAPSVGYEDSRRAVAEYLSHDGVEVDKKDVVLCSGCSSSLELCITALACANKKQNILIPRPGFPIYRTLAESIGVAVKYYNLLPEKDWEVDLYHLESQIDQYTAAIVLNNPSNPCGSVFSRKHLSDILELAYRRRIPVIADEIYEQLVFPGKKFASTASLHSQVPILICGGLAKRFLVPGWRLGWIVVHDEINAFQNIRKALVSLSQRTIGSNTLIQGALPAILRNTPQSFHDDLINTLRKHAEIAFEGLKQAKGMSPYMPEGTMYMVVEVQMNRFPKFTNGLDFVQKLMEEESVFLLPGDCFQIPGFMRIVLTVPENLLKEACSRICEFCNRNYV</sequence>
<evidence type="ECO:0000256" key="12">
    <source>
        <dbReference type="ARBA" id="ARBA00047798"/>
    </source>
</evidence>
<evidence type="ECO:0000256" key="14">
    <source>
        <dbReference type="PIRSR" id="PIRSR000517-1"/>
    </source>
</evidence>
<evidence type="ECO:0000259" key="15">
    <source>
        <dbReference type="Pfam" id="PF00155"/>
    </source>
</evidence>
<dbReference type="PANTHER" id="PTHR45744">
    <property type="entry name" value="TYROSINE AMINOTRANSFERASE"/>
    <property type="match status" value="1"/>
</dbReference>
<dbReference type="CDD" id="cd00609">
    <property type="entry name" value="AAT_like"/>
    <property type="match status" value="1"/>
</dbReference>
<evidence type="ECO:0000256" key="5">
    <source>
        <dbReference type="ARBA" id="ARBA00012749"/>
    </source>
</evidence>
<comment type="pathway">
    <text evidence="2 13">Amino-acid degradation; L-phenylalanine degradation; acetoacetate and fumarate from L-phenylalanine: step 2/6.</text>
</comment>
<feature type="domain" description="Aminotransferase class I/classII large" evidence="15">
    <location>
        <begin position="58"/>
        <end position="421"/>
    </location>
</feature>
<evidence type="ECO:0000256" key="11">
    <source>
        <dbReference type="ARBA" id="ARBA00023232"/>
    </source>
</evidence>
<dbReference type="AlphaFoldDB" id="A0A9P0B9M2"/>
<evidence type="ECO:0000256" key="6">
    <source>
        <dbReference type="ARBA" id="ARBA00015959"/>
    </source>
</evidence>
<evidence type="ECO:0000256" key="1">
    <source>
        <dbReference type="ARBA" id="ARBA00001933"/>
    </source>
</evidence>
<evidence type="ECO:0000256" key="13">
    <source>
        <dbReference type="PIRNR" id="PIRNR000517"/>
    </source>
</evidence>
<keyword evidence="17" id="KW-1185">Reference proteome</keyword>
<keyword evidence="9" id="KW-0828">Tyrosine catabolism</keyword>
<dbReference type="NCBIfam" id="TIGR01265">
    <property type="entry name" value="tyr_nico_aTase"/>
    <property type="match status" value="1"/>
</dbReference>
<dbReference type="PIRSF" id="PIRSF000517">
    <property type="entry name" value="Tyr_transaminase"/>
    <property type="match status" value="1"/>
</dbReference>
<dbReference type="InterPro" id="IPR015424">
    <property type="entry name" value="PyrdxlP-dep_Trfase"/>
</dbReference>
<keyword evidence="10 13" id="KW-0663">Pyridoxal phosphate</keyword>
<evidence type="ECO:0000313" key="17">
    <source>
        <dbReference type="Proteomes" id="UP001154078"/>
    </source>
</evidence>
<dbReference type="FunFam" id="3.40.640.10:FF:000048">
    <property type="entry name" value="tyrosine aminotransferase"/>
    <property type="match status" value="1"/>
</dbReference>
<dbReference type="GO" id="GO:0006572">
    <property type="term" value="P:L-tyrosine catabolic process"/>
    <property type="evidence" value="ECO:0007669"/>
    <property type="project" value="UniProtKB-KW"/>
</dbReference>
<reference evidence="16" key="1">
    <citation type="submission" date="2021-12" db="EMBL/GenBank/DDBJ databases">
        <authorList>
            <person name="King R."/>
        </authorList>
    </citation>
    <scope>NUCLEOTIDE SEQUENCE</scope>
</reference>
<dbReference type="OrthoDB" id="7042322at2759"/>
<dbReference type="Gene3D" id="3.40.640.10">
    <property type="entry name" value="Type I PLP-dependent aspartate aminotransferase-like (Major domain)"/>
    <property type="match status" value="1"/>
</dbReference>
<dbReference type="GO" id="GO:0006559">
    <property type="term" value="P:L-phenylalanine catabolic process"/>
    <property type="evidence" value="ECO:0007669"/>
    <property type="project" value="UniProtKB-UniRule"/>
</dbReference>
<name>A0A9P0B9M2_BRAAE</name>
<keyword evidence="8" id="KW-0808">Transferase</keyword>
<comment type="similarity">
    <text evidence="3 13">Belongs to the class-I pyridoxal-phosphate-dependent aminotransferase family.</text>
</comment>
<evidence type="ECO:0000313" key="16">
    <source>
        <dbReference type="EMBL" id="CAH0558156.1"/>
    </source>
</evidence>
<evidence type="ECO:0000256" key="2">
    <source>
        <dbReference type="ARBA" id="ARBA00005203"/>
    </source>
</evidence>
<evidence type="ECO:0000256" key="7">
    <source>
        <dbReference type="ARBA" id="ARBA00022576"/>
    </source>
</evidence>
<organism evidence="16 17">
    <name type="scientific">Brassicogethes aeneus</name>
    <name type="common">Rape pollen beetle</name>
    <name type="synonym">Meligethes aeneus</name>
    <dbReference type="NCBI Taxonomy" id="1431903"/>
    <lineage>
        <taxon>Eukaryota</taxon>
        <taxon>Metazoa</taxon>
        <taxon>Ecdysozoa</taxon>
        <taxon>Arthropoda</taxon>
        <taxon>Hexapoda</taxon>
        <taxon>Insecta</taxon>
        <taxon>Pterygota</taxon>
        <taxon>Neoptera</taxon>
        <taxon>Endopterygota</taxon>
        <taxon>Coleoptera</taxon>
        <taxon>Polyphaga</taxon>
        <taxon>Cucujiformia</taxon>
        <taxon>Nitidulidae</taxon>
        <taxon>Meligethinae</taxon>
        <taxon>Brassicogethes</taxon>
    </lineage>
</organism>
<dbReference type="InterPro" id="IPR015421">
    <property type="entry name" value="PyrdxlP-dep_Trfase_major"/>
</dbReference>
<dbReference type="GO" id="GO:0030170">
    <property type="term" value="F:pyridoxal phosphate binding"/>
    <property type="evidence" value="ECO:0007669"/>
    <property type="project" value="InterPro"/>
</dbReference>
<dbReference type="InterPro" id="IPR004838">
    <property type="entry name" value="NHTrfase_class1_PyrdxlP-BS"/>
</dbReference>
<evidence type="ECO:0000256" key="4">
    <source>
        <dbReference type="ARBA" id="ARBA00011738"/>
    </source>
</evidence>
<dbReference type="InterPro" id="IPR004839">
    <property type="entry name" value="Aminotransferase_I/II_large"/>
</dbReference>
<comment type="subunit">
    <text evidence="4 13">Homodimer.</text>
</comment>
<keyword evidence="11" id="KW-0585">Phenylalanine catabolism</keyword>
<dbReference type="InterPro" id="IPR005958">
    <property type="entry name" value="TyrNic_aminoTrfase"/>
</dbReference>
<dbReference type="InterPro" id="IPR005957">
    <property type="entry name" value="Tyrosine_aminoTrfase"/>
</dbReference>
<comment type="cofactor">
    <cofactor evidence="1 13 14">
        <name>pyridoxal 5'-phosphate</name>
        <dbReference type="ChEBI" id="CHEBI:597326"/>
    </cofactor>
</comment>
<evidence type="ECO:0000256" key="10">
    <source>
        <dbReference type="ARBA" id="ARBA00022898"/>
    </source>
</evidence>
<dbReference type="PROSITE" id="PS00105">
    <property type="entry name" value="AA_TRANSFER_CLASS_1"/>
    <property type="match status" value="1"/>
</dbReference>
<dbReference type="EC" id="2.6.1.5" evidence="5 13"/>
<dbReference type="GO" id="GO:0004838">
    <property type="term" value="F:L-tyrosine-2-oxoglutarate transaminase activity"/>
    <property type="evidence" value="ECO:0007669"/>
    <property type="project" value="UniProtKB-UniRule"/>
</dbReference>
<dbReference type="Proteomes" id="UP001154078">
    <property type="component" value="Chromosome 5"/>
</dbReference>
<feature type="modified residue" description="N6-(pyridoxal phosphate)lysine" evidence="14">
    <location>
        <position position="268"/>
    </location>
</feature>
<comment type="catalytic activity">
    <reaction evidence="12 13">
        <text>L-tyrosine + 2-oxoglutarate = 3-(4-hydroxyphenyl)pyruvate + L-glutamate</text>
        <dbReference type="Rhea" id="RHEA:15093"/>
        <dbReference type="ChEBI" id="CHEBI:16810"/>
        <dbReference type="ChEBI" id="CHEBI:29985"/>
        <dbReference type="ChEBI" id="CHEBI:36242"/>
        <dbReference type="ChEBI" id="CHEBI:58315"/>
        <dbReference type="EC" id="2.6.1.5"/>
    </reaction>
</comment>
<evidence type="ECO:0000256" key="8">
    <source>
        <dbReference type="ARBA" id="ARBA00022679"/>
    </source>
</evidence>
<keyword evidence="7" id="KW-0032">Aminotransferase</keyword>
<dbReference type="EMBL" id="OV121136">
    <property type="protein sequence ID" value="CAH0558156.1"/>
    <property type="molecule type" value="Genomic_DNA"/>
</dbReference>
<dbReference type="NCBIfam" id="TIGR01264">
    <property type="entry name" value="tyr_amTase_E"/>
    <property type="match status" value="1"/>
</dbReference>
<proteinExistence type="inferred from homology"/>
<dbReference type="PANTHER" id="PTHR45744:SF2">
    <property type="entry name" value="TYROSINE AMINOTRANSFERASE"/>
    <property type="match status" value="1"/>
</dbReference>
<comment type="function">
    <text evidence="13">Transaminase involved in tyrosine breakdown. Converts tyrosine to p-hydroxyphenylpyruvate.</text>
</comment>
<evidence type="ECO:0000256" key="3">
    <source>
        <dbReference type="ARBA" id="ARBA00007441"/>
    </source>
</evidence>
<dbReference type="Gene3D" id="3.90.1150.10">
    <property type="entry name" value="Aspartate Aminotransferase, domain 1"/>
    <property type="match status" value="1"/>
</dbReference>
<protein>
    <recommendedName>
        <fullName evidence="6 13">Tyrosine aminotransferase</fullName>
        <shortName evidence="13">TAT</shortName>
        <ecNumber evidence="5 13">2.6.1.5</ecNumber>
    </recommendedName>
</protein>
<dbReference type="SUPFAM" id="SSF53383">
    <property type="entry name" value="PLP-dependent transferases"/>
    <property type="match status" value="1"/>
</dbReference>
<evidence type="ECO:0000256" key="9">
    <source>
        <dbReference type="ARBA" id="ARBA00022878"/>
    </source>
</evidence>
<accession>A0A9P0B9M2</accession>
<dbReference type="InterPro" id="IPR015422">
    <property type="entry name" value="PyrdxlP-dep_Trfase_small"/>
</dbReference>